<proteinExistence type="predicted"/>
<dbReference type="Gene3D" id="1.10.357.10">
    <property type="entry name" value="Tetracycline Repressor, domain 2"/>
    <property type="match status" value="1"/>
</dbReference>
<evidence type="ECO:0000256" key="3">
    <source>
        <dbReference type="ARBA" id="ARBA00023163"/>
    </source>
</evidence>
<evidence type="ECO:0000313" key="7">
    <source>
        <dbReference type="EMBL" id="GAA3629651.1"/>
    </source>
</evidence>
<evidence type="ECO:0000256" key="2">
    <source>
        <dbReference type="ARBA" id="ARBA00023125"/>
    </source>
</evidence>
<keyword evidence="8" id="KW-1185">Reference proteome</keyword>
<keyword evidence="1" id="KW-0805">Transcription regulation</keyword>
<dbReference type="EMBL" id="BAAAZO010000010">
    <property type="protein sequence ID" value="GAA3629651.1"/>
    <property type="molecule type" value="Genomic_DNA"/>
</dbReference>
<dbReference type="SUPFAM" id="SSF46689">
    <property type="entry name" value="Homeodomain-like"/>
    <property type="match status" value="1"/>
</dbReference>
<dbReference type="InterPro" id="IPR009057">
    <property type="entry name" value="Homeodomain-like_sf"/>
</dbReference>
<gene>
    <name evidence="7" type="ORF">GCM10022223_54140</name>
</gene>
<comment type="caution">
    <text evidence="7">The sequence shown here is derived from an EMBL/GenBank/DDBJ whole genome shotgun (WGS) entry which is preliminary data.</text>
</comment>
<keyword evidence="2 4" id="KW-0238">DNA-binding</keyword>
<organism evidence="7 8">
    <name type="scientific">Kineosporia mesophila</name>
    <dbReference type="NCBI Taxonomy" id="566012"/>
    <lineage>
        <taxon>Bacteria</taxon>
        <taxon>Bacillati</taxon>
        <taxon>Actinomycetota</taxon>
        <taxon>Actinomycetes</taxon>
        <taxon>Kineosporiales</taxon>
        <taxon>Kineosporiaceae</taxon>
        <taxon>Kineosporia</taxon>
    </lineage>
</organism>
<keyword evidence="3" id="KW-0804">Transcription</keyword>
<evidence type="ECO:0000256" key="1">
    <source>
        <dbReference type="ARBA" id="ARBA00023015"/>
    </source>
</evidence>
<dbReference type="Proteomes" id="UP001501074">
    <property type="component" value="Unassembled WGS sequence"/>
</dbReference>
<dbReference type="PRINTS" id="PR00455">
    <property type="entry name" value="HTHTETR"/>
</dbReference>
<dbReference type="PROSITE" id="PS50977">
    <property type="entry name" value="HTH_TETR_2"/>
    <property type="match status" value="1"/>
</dbReference>
<dbReference type="RefSeq" id="WP_231484359.1">
    <property type="nucleotide sequence ID" value="NZ_BAAAZO010000010.1"/>
</dbReference>
<dbReference type="InterPro" id="IPR001647">
    <property type="entry name" value="HTH_TetR"/>
</dbReference>
<sequence length="216" mass="24063">MAPQTRTGTTSAIEAPAESLRERRRRQTTDEISAVALRLFDERGFTETTVDDIAGEAGVSRATFFRYFRSKEEAALHELIDLSGAMDRRSRASSAVAPTLAALTECTADLLSRVTPQQMTHYAVLRQLIEREDALRQAADAHAHALAERIRSRLLATEQGNDRLETRVLAETTVALLQATLDEWVDSPESDLVALYRDAVERLRRCAALPEEQRGL</sequence>
<feature type="region of interest" description="Disordered" evidence="5">
    <location>
        <begin position="1"/>
        <end position="27"/>
    </location>
</feature>
<dbReference type="PANTHER" id="PTHR30055">
    <property type="entry name" value="HTH-TYPE TRANSCRIPTIONAL REGULATOR RUTR"/>
    <property type="match status" value="1"/>
</dbReference>
<feature type="compositionally biased region" description="Polar residues" evidence="5">
    <location>
        <begin position="1"/>
        <end position="12"/>
    </location>
</feature>
<dbReference type="PANTHER" id="PTHR30055:SF238">
    <property type="entry name" value="MYCOFACTOCIN BIOSYNTHESIS TRANSCRIPTIONAL REGULATOR MFTR-RELATED"/>
    <property type="match status" value="1"/>
</dbReference>
<evidence type="ECO:0000256" key="4">
    <source>
        <dbReference type="PROSITE-ProRule" id="PRU00335"/>
    </source>
</evidence>
<reference evidence="8" key="1">
    <citation type="journal article" date="2019" name="Int. J. Syst. Evol. Microbiol.">
        <title>The Global Catalogue of Microorganisms (GCM) 10K type strain sequencing project: providing services to taxonomists for standard genome sequencing and annotation.</title>
        <authorList>
            <consortium name="The Broad Institute Genomics Platform"/>
            <consortium name="The Broad Institute Genome Sequencing Center for Infectious Disease"/>
            <person name="Wu L."/>
            <person name="Ma J."/>
        </authorList>
    </citation>
    <scope>NUCLEOTIDE SEQUENCE [LARGE SCALE GENOMIC DNA]</scope>
    <source>
        <strain evidence="8">JCM 16902</strain>
    </source>
</reference>
<evidence type="ECO:0000256" key="5">
    <source>
        <dbReference type="SAM" id="MobiDB-lite"/>
    </source>
</evidence>
<protein>
    <submittedName>
        <fullName evidence="7">TetR/AcrR family transcriptional regulator</fullName>
    </submittedName>
</protein>
<dbReference type="InterPro" id="IPR050109">
    <property type="entry name" value="HTH-type_TetR-like_transc_reg"/>
</dbReference>
<feature type="DNA-binding region" description="H-T-H motif" evidence="4">
    <location>
        <begin position="49"/>
        <end position="68"/>
    </location>
</feature>
<dbReference type="Pfam" id="PF00440">
    <property type="entry name" value="TetR_N"/>
    <property type="match status" value="1"/>
</dbReference>
<evidence type="ECO:0000313" key="8">
    <source>
        <dbReference type="Proteomes" id="UP001501074"/>
    </source>
</evidence>
<feature type="domain" description="HTH tetR-type" evidence="6">
    <location>
        <begin position="26"/>
        <end position="86"/>
    </location>
</feature>
<name>A0ABP7AD98_9ACTN</name>
<evidence type="ECO:0000259" key="6">
    <source>
        <dbReference type="PROSITE" id="PS50977"/>
    </source>
</evidence>
<accession>A0ABP7AD98</accession>